<dbReference type="RefSeq" id="WP_145390464.1">
    <property type="nucleotide sequence ID" value="NZ_CP037423.1"/>
</dbReference>
<dbReference type="Proteomes" id="UP000319004">
    <property type="component" value="Chromosome"/>
</dbReference>
<feature type="chain" id="PRO_5021745661" evidence="1">
    <location>
        <begin position="31"/>
        <end position="227"/>
    </location>
</feature>
<proteinExistence type="predicted"/>
<name>A0A518HZR0_9BACT</name>
<evidence type="ECO:0000313" key="3">
    <source>
        <dbReference type="Proteomes" id="UP000319004"/>
    </source>
</evidence>
<sequence precursor="true">MLFPFQPRFIMLHAGLAIIASLASSTGATAQSRPTGMLNIGFAHDPGADHYDGVVGARGDVWNFVSVGTTAKDFMRLSDTRGSTARLRVTRHDGAWGIAGQSGIFHGYIYDNCRCKDLEVTILDLEPGRYRAYVYAHGDAPDQNANIELHVAGESLGKKATANDGTHGYRSQPMTEGVQYVTFDFDVWRGNEIKFISHRDGSSYSMFNAIQLVPLNREADPASGNGT</sequence>
<keyword evidence="1" id="KW-0732">Signal</keyword>
<gene>
    <name evidence="2" type="ORF">Enr13x_62500</name>
</gene>
<evidence type="ECO:0000256" key="1">
    <source>
        <dbReference type="SAM" id="SignalP"/>
    </source>
</evidence>
<organism evidence="2 3">
    <name type="scientific">Stieleria neptunia</name>
    <dbReference type="NCBI Taxonomy" id="2527979"/>
    <lineage>
        <taxon>Bacteria</taxon>
        <taxon>Pseudomonadati</taxon>
        <taxon>Planctomycetota</taxon>
        <taxon>Planctomycetia</taxon>
        <taxon>Pirellulales</taxon>
        <taxon>Pirellulaceae</taxon>
        <taxon>Stieleria</taxon>
    </lineage>
</organism>
<dbReference type="KEGG" id="snep:Enr13x_62500"/>
<evidence type="ECO:0000313" key="2">
    <source>
        <dbReference type="EMBL" id="QDV46341.1"/>
    </source>
</evidence>
<protein>
    <submittedName>
        <fullName evidence="2">Uncharacterized protein</fullName>
    </submittedName>
</protein>
<dbReference type="EMBL" id="CP037423">
    <property type="protein sequence ID" value="QDV46341.1"/>
    <property type="molecule type" value="Genomic_DNA"/>
</dbReference>
<dbReference type="AlphaFoldDB" id="A0A518HZR0"/>
<accession>A0A518HZR0</accession>
<reference evidence="2 3" key="1">
    <citation type="submission" date="2019-03" db="EMBL/GenBank/DDBJ databases">
        <title>Deep-cultivation of Planctomycetes and their phenomic and genomic characterization uncovers novel biology.</title>
        <authorList>
            <person name="Wiegand S."/>
            <person name="Jogler M."/>
            <person name="Boedeker C."/>
            <person name="Pinto D."/>
            <person name="Vollmers J."/>
            <person name="Rivas-Marin E."/>
            <person name="Kohn T."/>
            <person name="Peeters S.H."/>
            <person name="Heuer A."/>
            <person name="Rast P."/>
            <person name="Oberbeckmann S."/>
            <person name="Bunk B."/>
            <person name="Jeske O."/>
            <person name="Meyerdierks A."/>
            <person name="Storesund J.E."/>
            <person name="Kallscheuer N."/>
            <person name="Luecker S."/>
            <person name="Lage O.M."/>
            <person name="Pohl T."/>
            <person name="Merkel B.J."/>
            <person name="Hornburger P."/>
            <person name="Mueller R.-W."/>
            <person name="Bruemmer F."/>
            <person name="Labrenz M."/>
            <person name="Spormann A.M."/>
            <person name="Op den Camp H."/>
            <person name="Overmann J."/>
            <person name="Amann R."/>
            <person name="Jetten M.S.M."/>
            <person name="Mascher T."/>
            <person name="Medema M.H."/>
            <person name="Devos D.P."/>
            <person name="Kaster A.-K."/>
            <person name="Ovreas L."/>
            <person name="Rohde M."/>
            <person name="Galperin M.Y."/>
            <person name="Jogler C."/>
        </authorList>
    </citation>
    <scope>NUCLEOTIDE SEQUENCE [LARGE SCALE GENOMIC DNA]</scope>
    <source>
        <strain evidence="2 3">Enr13</strain>
    </source>
</reference>
<keyword evidence="3" id="KW-1185">Reference proteome</keyword>
<dbReference type="OrthoDB" id="280583at2"/>
<feature type="signal peptide" evidence="1">
    <location>
        <begin position="1"/>
        <end position="30"/>
    </location>
</feature>